<feature type="domain" description="TATA element modulatory factor 1 TATA binding" evidence="6">
    <location>
        <begin position="1135"/>
        <end position="1241"/>
    </location>
</feature>
<gene>
    <name evidence="7" type="ORF">ACAOBT_LOCUS27098</name>
</gene>
<dbReference type="Proteomes" id="UP001152888">
    <property type="component" value="Unassembled WGS sequence"/>
</dbReference>
<dbReference type="InterPro" id="IPR022092">
    <property type="entry name" value="TMF_DNA-bd"/>
</dbReference>
<dbReference type="OrthoDB" id="74178at2759"/>
<comment type="subcellular location">
    <subcellularLocation>
        <location evidence="1">Golgi apparatus</location>
    </subcellularLocation>
</comment>
<evidence type="ECO:0000256" key="5">
    <source>
        <dbReference type="SAM" id="MobiDB-lite"/>
    </source>
</evidence>
<dbReference type="InterPro" id="IPR052602">
    <property type="entry name" value="Growth_transcription_reg"/>
</dbReference>
<feature type="region of interest" description="Disordered" evidence="5">
    <location>
        <begin position="507"/>
        <end position="584"/>
    </location>
</feature>
<protein>
    <recommendedName>
        <fullName evidence="6">TATA element modulatory factor 1 TATA binding domain-containing protein</fullName>
    </recommendedName>
</protein>
<keyword evidence="2" id="KW-0333">Golgi apparatus</keyword>
<feature type="region of interest" description="Disordered" evidence="5">
    <location>
        <begin position="103"/>
        <end position="190"/>
    </location>
</feature>
<dbReference type="GO" id="GO:0005794">
    <property type="term" value="C:Golgi apparatus"/>
    <property type="evidence" value="ECO:0007669"/>
    <property type="project" value="UniProtKB-SubCell"/>
</dbReference>
<feature type="compositionally biased region" description="Low complexity" evidence="5">
    <location>
        <begin position="412"/>
        <end position="422"/>
    </location>
</feature>
<feature type="compositionally biased region" description="Low complexity" evidence="5">
    <location>
        <begin position="545"/>
        <end position="556"/>
    </location>
</feature>
<organism evidence="7 8">
    <name type="scientific">Acanthoscelides obtectus</name>
    <name type="common">Bean weevil</name>
    <name type="synonym">Bruchus obtectus</name>
    <dbReference type="NCBI Taxonomy" id="200917"/>
    <lineage>
        <taxon>Eukaryota</taxon>
        <taxon>Metazoa</taxon>
        <taxon>Ecdysozoa</taxon>
        <taxon>Arthropoda</taxon>
        <taxon>Hexapoda</taxon>
        <taxon>Insecta</taxon>
        <taxon>Pterygota</taxon>
        <taxon>Neoptera</taxon>
        <taxon>Endopterygota</taxon>
        <taxon>Coleoptera</taxon>
        <taxon>Polyphaga</taxon>
        <taxon>Cucujiformia</taxon>
        <taxon>Chrysomeloidea</taxon>
        <taxon>Chrysomelidae</taxon>
        <taxon>Bruchinae</taxon>
        <taxon>Bruchini</taxon>
        <taxon>Acanthoscelides</taxon>
    </lineage>
</organism>
<feature type="region of interest" description="Disordered" evidence="5">
    <location>
        <begin position="1074"/>
        <end position="1108"/>
    </location>
</feature>
<feature type="compositionally biased region" description="Polar residues" evidence="5">
    <location>
        <begin position="239"/>
        <end position="257"/>
    </location>
</feature>
<feature type="compositionally biased region" description="Low complexity" evidence="5">
    <location>
        <begin position="133"/>
        <end position="156"/>
    </location>
</feature>
<feature type="compositionally biased region" description="Polar residues" evidence="5">
    <location>
        <begin position="557"/>
        <end position="577"/>
    </location>
</feature>
<dbReference type="EMBL" id="CAKOFQ010007522">
    <property type="protein sequence ID" value="CAH2002988.1"/>
    <property type="molecule type" value="Genomic_DNA"/>
</dbReference>
<evidence type="ECO:0000256" key="2">
    <source>
        <dbReference type="ARBA" id="ARBA00023034"/>
    </source>
</evidence>
<dbReference type="PANTHER" id="PTHR46515:SF1">
    <property type="entry name" value="TATA ELEMENT MODULATORY FACTOR"/>
    <property type="match status" value="1"/>
</dbReference>
<evidence type="ECO:0000256" key="1">
    <source>
        <dbReference type="ARBA" id="ARBA00004555"/>
    </source>
</evidence>
<feature type="coiled-coil region" evidence="4">
    <location>
        <begin position="1140"/>
        <end position="1212"/>
    </location>
</feature>
<accession>A0A9P0M0B7</accession>
<dbReference type="AlphaFoldDB" id="A0A9P0M0B7"/>
<reference evidence="7" key="1">
    <citation type="submission" date="2022-03" db="EMBL/GenBank/DDBJ databases">
        <authorList>
            <person name="Sayadi A."/>
        </authorList>
    </citation>
    <scope>NUCLEOTIDE SEQUENCE</scope>
</reference>
<evidence type="ECO:0000313" key="8">
    <source>
        <dbReference type="Proteomes" id="UP001152888"/>
    </source>
</evidence>
<keyword evidence="3 4" id="KW-0175">Coiled coil</keyword>
<feature type="region of interest" description="Disordered" evidence="5">
    <location>
        <begin position="409"/>
        <end position="456"/>
    </location>
</feature>
<feature type="compositionally biased region" description="Polar residues" evidence="5">
    <location>
        <begin position="114"/>
        <end position="127"/>
    </location>
</feature>
<feature type="compositionally biased region" description="Polar residues" evidence="5">
    <location>
        <begin position="1094"/>
        <end position="1104"/>
    </location>
</feature>
<feature type="compositionally biased region" description="Polar residues" evidence="5">
    <location>
        <begin position="157"/>
        <end position="190"/>
    </location>
</feature>
<dbReference type="Pfam" id="PF12325">
    <property type="entry name" value="TMF_TATA_bd"/>
    <property type="match status" value="1"/>
</dbReference>
<evidence type="ECO:0000256" key="4">
    <source>
        <dbReference type="SAM" id="Coils"/>
    </source>
</evidence>
<dbReference type="PANTHER" id="PTHR46515">
    <property type="entry name" value="TATA ELEMENT MODULATORY FACTOR TMF1"/>
    <property type="match status" value="1"/>
</dbReference>
<comment type="caution">
    <text evidence="7">The sequence shown here is derived from an EMBL/GenBank/DDBJ whole genome shotgun (WGS) entry which is preliminary data.</text>
</comment>
<feature type="region of interest" description="Disordered" evidence="5">
    <location>
        <begin position="238"/>
        <end position="283"/>
    </location>
</feature>
<feature type="compositionally biased region" description="Low complexity" evidence="5">
    <location>
        <begin position="443"/>
        <end position="456"/>
    </location>
</feature>
<feature type="coiled-coil region" evidence="4">
    <location>
        <begin position="671"/>
        <end position="1059"/>
    </location>
</feature>
<dbReference type="Pfam" id="PF12329">
    <property type="entry name" value="TMF_DNA_bd"/>
    <property type="match status" value="1"/>
</dbReference>
<dbReference type="GO" id="GO:0005783">
    <property type="term" value="C:endoplasmic reticulum"/>
    <property type="evidence" value="ECO:0007669"/>
    <property type="project" value="TreeGrafter"/>
</dbReference>
<evidence type="ECO:0000259" key="6">
    <source>
        <dbReference type="Pfam" id="PF12325"/>
    </source>
</evidence>
<proteinExistence type="predicted"/>
<feature type="compositionally biased region" description="Basic and acidic residues" evidence="5">
    <location>
        <begin position="522"/>
        <end position="535"/>
    </location>
</feature>
<name>A0A9P0M0B7_ACAOB</name>
<dbReference type="InterPro" id="IPR022091">
    <property type="entry name" value="TMF_TATA-bd"/>
</dbReference>
<sequence>MSWFDATGFASIAKSALKEAQRTIDKALDIKEDDPSIAPANTPVDPNNEDFFGTWGLVQSGTAKETKRSTTLDTVKEPRMASSLWGSFTGSFFDSGKSSEAKTTAHGLEDSGEGSEQFSKSKLVVQTSEDDAQQLVASDSDLSSSIVQSSESIADSTSTNVASPSNDGKVAESNSLTKQSNETSAVNSSESVDIITFSTECTTSPESDVLQSVEQSMSASSSALGLKPMSESVEILGDSLTSPSSVEVIDSNTTSRPQSRHTDEFVSPLNTPSPWSEDKSSSSIEKISPEILEVVPDVDESSMADDSMSYTSVSEGTAATVLDSAFNPYATSQKILKEPTNRSDSVDTSVSSEKSFALGDAITRAPSRSTMHLPLAQVSQILIDTQPQSSKEVPQLLLKSNIIDIPQESNVTTSTESSQLELSMEDGSHSDKTMIGSDNMMESSSDTSTTTETSSQSAYVKNMLADAMTEKPACNTAEQKLSDFQNPASATSESNKSNLLESISASQIELMPRETSPISSESRSDLVKIGSDHTSGHTSGDELETTTSSDIEIISSPNGDSSSTQSRQSPAKQTASKPKSDDSAIDSLLYKMTLKKAKGHTRELSEASSISDDSHSSEVDRLLKRISEMAEILESREAKIIDMNRRNAEVQELNSSLKLQLDSILSKQLEVADLSQVTEEYTQRLSALEKKFQQAIREKDVLRKQLEQSKQDAATRISKSELDSLVAEKEDIIKQLRDEGAKLSKQQLQHSNIIKKLRAKEKENESTIKHLRESIESLSVESDRLKKSLSAKEEVERTQIEAVYQLTNKNKKLEAEINKLKNQLDDLTQKHETVKKSFDAAKKELQDKNKISSELHMREQILETLENQKKVTESQNEEILNQLEDLRYKLRQSEEEFTKKEQQYREKHGLLLRKLEEAEAKNEELSQTVLEVSKPLVRQLESLQATHSMKMSVFEKLEEELNAKISELQARLQNSISIEKTTKDECIELRTKLAEIEGLYSTAKHKLDIVQMEVERLTAEKLILEQEMNSKINNLKDTISKKEEVISEQDKKISKLQKELTIAKTVKETEIQPTEVVQSQTKEKTEMVPAEGSSPRTDTNSPTLSLGKASVSDSMASSFWSQDEPFEVTHAPRYTNMYEMQMLQSNLKQREGEVQQLQWELNRREQERTLLNDEISTLLTRVETLEGKASDYDKLSEKFKELEKQYDTLCLLYGEKVEENEELKLDLTDVKEMYKGQIDELLRQQRLAQGQAGTSTN</sequence>
<evidence type="ECO:0000313" key="7">
    <source>
        <dbReference type="EMBL" id="CAH2002988.1"/>
    </source>
</evidence>
<evidence type="ECO:0000256" key="3">
    <source>
        <dbReference type="ARBA" id="ARBA00023054"/>
    </source>
</evidence>
<keyword evidence="8" id="KW-1185">Reference proteome</keyword>